<feature type="domain" description="FecR protein" evidence="2">
    <location>
        <begin position="194"/>
        <end position="286"/>
    </location>
</feature>
<protein>
    <submittedName>
        <fullName evidence="4">DUF4974 domain-containing protein</fullName>
    </submittedName>
</protein>
<dbReference type="OrthoDB" id="704021at2"/>
<proteinExistence type="predicted"/>
<reference evidence="4 5" key="1">
    <citation type="submission" date="2019-01" db="EMBL/GenBank/DDBJ databases">
        <authorList>
            <person name="Chen W.-M."/>
        </authorList>
    </citation>
    <scope>NUCLEOTIDE SEQUENCE [LARGE SCALE GENOMIC DNA]</scope>
    <source>
        <strain evidence="4 5">BBQ-12</strain>
    </source>
</reference>
<name>A0A437KY05_9FLAO</name>
<gene>
    <name evidence="4" type="ORF">EOD40_06745</name>
</gene>
<feature type="domain" description="Protein FecR C-terminal" evidence="3">
    <location>
        <begin position="330"/>
        <end position="397"/>
    </location>
</feature>
<dbReference type="RefSeq" id="WP_128194130.1">
    <property type="nucleotide sequence ID" value="NZ_SACJ01000003.1"/>
</dbReference>
<dbReference type="GO" id="GO:0016989">
    <property type="term" value="F:sigma factor antagonist activity"/>
    <property type="evidence" value="ECO:0007669"/>
    <property type="project" value="TreeGrafter"/>
</dbReference>
<accession>A0A437KY05</accession>
<dbReference type="Pfam" id="PF04773">
    <property type="entry name" value="FecR"/>
    <property type="match status" value="1"/>
</dbReference>
<dbReference type="Proteomes" id="UP000285211">
    <property type="component" value="Unassembled WGS sequence"/>
</dbReference>
<evidence type="ECO:0000259" key="2">
    <source>
        <dbReference type="Pfam" id="PF04773"/>
    </source>
</evidence>
<dbReference type="InterPro" id="IPR032508">
    <property type="entry name" value="FecR_C"/>
</dbReference>
<evidence type="ECO:0000259" key="3">
    <source>
        <dbReference type="Pfam" id="PF16344"/>
    </source>
</evidence>
<evidence type="ECO:0000313" key="4">
    <source>
        <dbReference type="EMBL" id="RVT77496.1"/>
    </source>
</evidence>
<keyword evidence="1" id="KW-0812">Transmembrane</keyword>
<keyword evidence="1" id="KW-0472">Membrane</keyword>
<evidence type="ECO:0000256" key="1">
    <source>
        <dbReference type="SAM" id="Phobius"/>
    </source>
</evidence>
<keyword evidence="5" id="KW-1185">Reference proteome</keyword>
<feature type="transmembrane region" description="Helical" evidence="1">
    <location>
        <begin position="95"/>
        <end position="118"/>
    </location>
</feature>
<keyword evidence="1" id="KW-1133">Transmembrane helix</keyword>
<sequence>MKNLNIYKEYEIEQWLEDADFISWVKKPTNEAGAFFTDLMAKDAQIAQKMTVAAQILRGISTNEPTLSDESVNQIWENVKLKTIQKQAKRFNLNYWNRAVSIAASVILVIGFSFYFFFGINRNINYKSIAAKVSVDSISGIKLLLSDKTHMVLSNRTEVVLGNNGEMTLYSSNGDSITFNHDEFSEKQFGQLIVPKGKRASMIFADGSRITVRAGSKVVFPTMFAQNRREIYLQGEAFLEVSKNKKRPFIVKTEMINVQVLGTSFDVCAYPKQKDQSVVLVTGSVKVQAGSNNETKIIPNQRYSFDKTKRIRSVDEVDVFPYISWKDGILSLNSENLSSVLDKLSSYYGVQFDYDRNALSEIRLTGKLDLNNDVDNALKVISSISKTKYRYIKKTIKIDVKP</sequence>
<dbReference type="PANTHER" id="PTHR30273">
    <property type="entry name" value="PERIPLASMIC SIGNAL SENSOR AND SIGMA FACTOR ACTIVATOR FECR-RELATED"/>
    <property type="match status" value="1"/>
</dbReference>
<dbReference type="EMBL" id="SACJ01000003">
    <property type="protein sequence ID" value="RVT77496.1"/>
    <property type="molecule type" value="Genomic_DNA"/>
</dbReference>
<organism evidence="4 5">
    <name type="scientific">Flavobacterium sufflavum</name>
    <dbReference type="NCBI Taxonomy" id="1921138"/>
    <lineage>
        <taxon>Bacteria</taxon>
        <taxon>Pseudomonadati</taxon>
        <taxon>Bacteroidota</taxon>
        <taxon>Flavobacteriia</taxon>
        <taxon>Flavobacteriales</taxon>
        <taxon>Flavobacteriaceae</taxon>
        <taxon>Flavobacterium</taxon>
    </lineage>
</organism>
<comment type="caution">
    <text evidence="4">The sequence shown here is derived from an EMBL/GenBank/DDBJ whole genome shotgun (WGS) entry which is preliminary data.</text>
</comment>
<dbReference type="AlphaFoldDB" id="A0A437KY05"/>
<dbReference type="Pfam" id="PF16344">
    <property type="entry name" value="FecR_C"/>
    <property type="match status" value="1"/>
</dbReference>
<dbReference type="InterPro" id="IPR012373">
    <property type="entry name" value="Ferrdict_sens_TM"/>
</dbReference>
<dbReference type="Gene3D" id="2.60.120.1440">
    <property type="match status" value="1"/>
</dbReference>
<evidence type="ECO:0000313" key="5">
    <source>
        <dbReference type="Proteomes" id="UP000285211"/>
    </source>
</evidence>
<dbReference type="Gene3D" id="3.55.50.30">
    <property type="match status" value="1"/>
</dbReference>
<dbReference type="InterPro" id="IPR006860">
    <property type="entry name" value="FecR"/>
</dbReference>
<dbReference type="PANTHER" id="PTHR30273:SF2">
    <property type="entry name" value="PROTEIN FECR"/>
    <property type="match status" value="1"/>
</dbReference>